<feature type="transmembrane region" description="Helical" evidence="1">
    <location>
        <begin position="16"/>
        <end position="37"/>
    </location>
</feature>
<organism evidence="3 4">
    <name type="scientific">Paenibacillus turicensis</name>
    <dbReference type="NCBI Taxonomy" id="160487"/>
    <lineage>
        <taxon>Bacteria</taxon>
        <taxon>Bacillati</taxon>
        <taxon>Bacillota</taxon>
        <taxon>Bacilli</taxon>
        <taxon>Bacillales</taxon>
        <taxon>Paenibacillaceae</taxon>
        <taxon>Paenibacillus</taxon>
    </lineage>
</organism>
<dbReference type="InterPro" id="IPR057359">
    <property type="entry name" value="YfjL_N"/>
</dbReference>
<evidence type="ECO:0000313" key="3">
    <source>
        <dbReference type="EMBL" id="MBP1903454.1"/>
    </source>
</evidence>
<comment type="caution">
    <text evidence="3">The sequence shown here is derived from an EMBL/GenBank/DDBJ whole genome shotgun (WGS) entry which is preliminary data.</text>
</comment>
<feature type="domain" description="YfjL-like N-terminal" evidence="2">
    <location>
        <begin position="16"/>
        <end position="81"/>
    </location>
</feature>
<evidence type="ECO:0000259" key="2">
    <source>
        <dbReference type="Pfam" id="PF25425"/>
    </source>
</evidence>
<evidence type="ECO:0000256" key="1">
    <source>
        <dbReference type="SAM" id="Phobius"/>
    </source>
</evidence>
<evidence type="ECO:0000313" key="4">
    <source>
        <dbReference type="Proteomes" id="UP001519272"/>
    </source>
</evidence>
<protein>
    <submittedName>
        <fullName evidence="3">Lipopolysaccharide export LptBFGC system permease protein LptF</fullName>
    </submittedName>
</protein>
<accession>A0ABS4FLK0</accession>
<proteinExistence type="predicted"/>
<sequence>MMNKFFDSILSKKSEWIILLFTCFLVVFIACLIYFTFNGTPWGRIQFKKQAEEYLKENYANEQVIDIEVGYSFISGNYNATFYIKSGKSIFISVRDDKQLQGFNND</sequence>
<dbReference type="PROSITE" id="PS51257">
    <property type="entry name" value="PROKAR_LIPOPROTEIN"/>
    <property type="match status" value="1"/>
</dbReference>
<keyword evidence="1" id="KW-0472">Membrane</keyword>
<name>A0ABS4FLK0_9BACL</name>
<gene>
    <name evidence="3" type="ORF">J2Z32_000066</name>
</gene>
<reference evidence="3 4" key="1">
    <citation type="submission" date="2021-03" db="EMBL/GenBank/DDBJ databases">
        <title>Genomic Encyclopedia of Type Strains, Phase IV (KMG-IV): sequencing the most valuable type-strain genomes for metagenomic binning, comparative biology and taxonomic classification.</title>
        <authorList>
            <person name="Goeker M."/>
        </authorList>
    </citation>
    <scope>NUCLEOTIDE SEQUENCE [LARGE SCALE GENOMIC DNA]</scope>
    <source>
        <strain evidence="3 4">DSM 14349</strain>
    </source>
</reference>
<keyword evidence="4" id="KW-1185">Reference proteome</keyword>
<keyword evidence="1" id="KW-1133">Transmembrane helix</keyword>
<keyword evidence="1" id="KW-0812">Transmembrane</keyword>
<dbReference type="Proteomes" id="UP001519272">
    <property type="component" value="Unassembled WGS sequence"/>
</dbReference>
<dbReference type="EMBL" id="JAGGKG010000001">
    <property type="protein sequence ID" value="MBP1903454.1"/>
    <property type="molecule type" value="Genomic_DNA"/>
</dbReference>
<dbReference type="Pfam" id="PF25425">
    <property type="entry name" value="YfjL_N"/>
    <property type="match status" value="1"/>
</dbReference>